<dbReference type="EMBL" id="UOGD01000409">
    <property type="protein sequence ID" value="VAX28368.1"/>
    <property type="molecule type" value="Genomic_DNA"/>
</dbReference>
<dbReference type="PANTHER" id="PTHR43377:SF1">
    <property type="entry name" value="BILIVERDIN REDUCTASE A"/>
    <property type="match status" value="1"/>
</dbReference>
<dbReference type="Pfam" id="PF01408">
    <property type="entry name" value="GFO_IDH_MocA"/>
    <property type="match status" value="1"/>
</dbReference>
<feature type="domain" description="GFO/IDH/MocA-like oxidoreductase" evidence="2">
    <location>
        <begin position="135"/>
        <end position="253"/>
    </location>
</feature>
<evidence type="ECO:0000259" key="1">
    <source>
        <dbReference type="Pfam" id="PF01408"/>
    </source>
</evidence>
<feature type="domain" description="Gfo/Idh/MocA-like oxidoreductase N-terminal" evidence="1">
    <location>
        <begin position="5"/>
        <end position="123"/>
    </location>
</feature>
<dbReference type="SUPFAM" id="SSF55347">
    <property type="entry name" value="Glyceraldehyde-3-phosphate dehydrogenase-like, C-terminal domain"/>
    <property type="match status" value="1"/>
</dbReference>
<protein>
    <recommendedName>
        <fullName evidence="4">Gfo/Idh/MocA family oxidoreductase</fullName>
    </recommendedName>
</protein>
<dbReference type="InterPro" id="IPR036291">
    <property type="entry name" value="NAD(P)-bd_dom_sf"/>
</dbReference>
<dbReference type="SUPFAM" id="SSF51735">
    <property type="entry name" value="NAD(P)-binding Rossmann-fold domains"/>
    <property type="match status" value="1"/>
</dbReference>
<evidence type="ECO:0000259" key="2">
    <source>
        <dbReference type="Pfam" id="PF22725"/>
    </source>
</evidence>
<dbReference type="InterPro" id="IPR055170">
    <property type="entry name" value="GFO_IDH_MocA-like_dom"/>
</dbReference>
<dbReference type="Pfam" id="PF22725">
    <property type="entry name" value="GFO_IDH_MocA_C3"/>
    <property type="match status" value="1"/>
</dbReference>
<name>A0A3B1CWK6_9ZZZZ</name>
<accession>A0A3B1CWK6</accession>
<gene>
    <name evidence="3" type="ORF">MNBD_IGNAVI01-1020</name>
</gene>
<dbReference type="Gene3D" id="3.40.50.720">
    <property type="entry name" value="NAD(P)-binding Rossmann-like Domain"/>
    <property type="match status" value="1"/>
</dbReference>
<organism evidence="3">
    <name type="scientific">hydrothermal vent metagenome</name>
    <dbReference type="NCBI Taxonomy" id="652676"/>
    <lineage>
        <taxon>unclassified sequences</taxon>
        <taxon>metagenomes</taxon>
        <taxon>ecological metagenomes</taxon>
    </lineage>
</organism>
<proteinExistence type="predicted"/>
<dbReference type="Gene3D" id="3.30.360.10">
    <property type="entry name" value="Dihydrodipicolinate Reductase, domain 2"/>
    <property type="match status" value="1"/>
</dbReference>
<sequence>MDKTKVGIIGLGGIAQLVHLPILKKMNNVEIFAASEINRNRNKVLSEKFNIKNSYTDYHKMLDMDELEAIIISTPTNTHEKIALDCLNAGKNILLEKPGSKNLEEAERISKAAKKNKKIAMVGMNPRFRPDAMLLKSLINSGELGEIFYIRSGWTRKRSSAEKWFLKKSSAGGGVMIDLGIGLLDLSMWLLNNPKPKSVTVQTYFHETKTVEDSAIAMIRFQNSAVINFEVSWSFHSETDKFTLSTYGRDGTAHLNPLRAYRRMESSRLDYTPAKTTNLKNLYQRSYENELKHFVGSVRSSTKVISSVEELISTMRLLEGFYKSASLGKEITF</sequence>
<dbReference type="InterPro" id="IPR000683">
    <property type="entry name" value="Gfo/Idh/MocA-like_OxRdtase_N"/>
</dbReference>
<reference evidence="3" key="1">
    <citation type="submission" date="2018-06" db="EMBL/GenBank/DDBJ databases">
        <authorList>
            <person name="Zhirakovskaya E."/>
        </authorList>
    </citation>
    <scope>NUCLEOTIDE SEQUENCE</scope>
</reference>
<dbReference type="AlphaFoldDB" id="A0A3B1CWK6"/>
<dbReference type="PANTHER" id="PTHR43377">
    <property type="entry name" value="BILIVERDIN REDUCTASE A"/>
    <property type="match status" value="1"/>
</dbReference>
<dbReference type="GO" id="GO:0000166">
    <property type="term" value="F:nucleotide binding"/>
    <property type="evidence" value="ECO:0007669"/>
    <property type="project" value="InterPro"/>
</dbReference>
<evidence type="ECO:0008006" key="4">
    <source>
        <dbReference type="Google" id="ProtNLM"/>
    </source>
</evidence>
<dbReference type="InterPro" id="IPR051450">
    <property type="entry name" value="Gfo/Idh/MocA_Oxidoreductases"/>
</dbReference>
<evidence type="ECO:0000313" key="3">
    <source>
        <dbReference type="EMBL" id="VAX28368.1"/>
    </source>
</evidence>